<dbReference type="SUPFAM" id="SSF88723">
    <property type="entry name" value="PIN domain-like"/>
    <property type="match status" value="1"/>
</dbReference>
<dbReference type="Gene3D" id="3.40.50.1010">
    <property type="entry name" value="5'-nuclease"/>
    <property type="match status" value="1"/>
</dbReference>
<dbReference type="GO" id="GO:0004540">
    <property type="term" value="F:RNA nuclease activity"/>
    <property type="evidence" value="ECO:0007669"/>
    <property type="project" value="UniProtKB-ARBA"/>
</dbReference>
<dbReference type="GO" id="GO:0005634">
    <property type="term" value="C:nucleus"/>
    <property type="evidence" value="ECO:0007669"/>
    <property type="project" value="TreeGrafter"/>
</dbReference>
<dbReference type="AlphaFoldDB" id="A0A1B2J553"/>
<dbReference type="InterPro" id="IPR002716">
    <property type="entry name" value="PIN_dom"/>
</dbReference>
<evidence type="ECO:0000313" key="2">
    <source>
        <dbReference type="EMBL" id="ANZ73109.1"/>
    </source>
</evidence>
<name>A0A1B2J553_PICPA</name>
<organism evidence="2 3">
    <name type="scientific">Komagataella pastoris</name>
    <name type="common">Yeast</name>
    <name type="synonym">Pichia pastoris</name>
    <dbReference type="NCBI Taxonomy" id="4922"/>
    <lineage>
        <taxon>Eukaryota</taxon>
        <taxon>Fungi</taxon>
        <taxon>Dikarya</taxon>
        <taxon>Ascomycota</taxon>
        <taxon>Saccharomycotina</taxon>
        <taxon>Pichiomycetes</taxon>
        <taxon>Pichiales</taxon>
        <taxon>Pichiaceae</taxon>
        <taxon>Komagataella</taxon>
    </lineage>
</organism>
<accession>A0A1B2J553</accession>
<gene>
    <name evidence="2" type="primary">SWT1</name>
    <name evidence="2" type="ORF">ATY40_BA7500289</name>
</gene>
<dbReference type="OrthoDB" id="2017974at2759"/>
<dbReference type="InterPro" id="IPR029060">
    <property type="entry name" value="PIN-like_dom_sf"/>
</dbReference>
<reference evidence="2 3" key="1">
    <citation type="submission" date="2016-02" db="EMBL/GenBank/DDBJ databases">
        <title>Comparative genomic and transcriptomic foundation for Pichia pastoris.</title>
        <authorList>
            <person name="Love K.R."/>
            <person name="Shah K.A."/>
            <person name="Whittaker C.A."/>
            <person name="Wu J."/>
            <person name="Bartlett M.C."/>
            <person name="Ma D."/>
            <person name="Leeson R.L."/>
            <person name="Priest M."/>
            <person name="Young S.K."/>
            <person name="Love J.C."/>
        </authorList>
    </citation>
    <scope>NUCLEOTIDE SEQUENCE [LARGE SCALE GENOMIC DNA]</scope>
    <source>
        <strain evidence="2 3">ATCC 28485</strain>
    </source>
</reference>
<sequence>MNQQDQSDFMDIEDGSELQTITNYVNNQRLTNDFVLNIEKDLGSRYKQNKDYTYEHSILFIADTNFVLSHLKLLSQIHNIALVNEQMITHLKIVIPITTIAELDGLKSSTRKEDGLNVGMLARSAVDWIYTHLANNDPIVKGQKLYQRIERDLTPDASILDCALYLQSEYKSSLVVLLSNDKNLCNMALTNQVLTVSYRTGMTAELILSTTFQELQNRGLLDVSIDDHEITDYEPKAHPADNTSIEDAIATVYSEIKMVALDSLDALMIQEYGDDLEFTGYEKKNIVELSDCFDLISRYGVSTFFYLFKKSRVIDSKMFQRNSATKQKFFKTPPSDAPELREFVEFWCELLTCLYQAREPSQKKALSQLTARWLAIANRFKADYF</sequence>
<dbReference type="CDD" id="cd18727">
    <property type="entry name" value="PIN_Swt1-like"/>
    <property type="match status" value="1"/>
</dbReference>
<dbReference type="EMBL" id="CP014584">
    <property type="protein sequence ID" value="ANZ73109.1"/>
    <property type="molecule type" value="Genomic_DNA"/>
</dbReference>
<dbReference type="PANTHER" id="PTHR16161:SF0">
    <property type="entry name" value="TRANSCRIPTIONAL PROTEIN SWT1"/>
    <property type="match status" value="1"/>
</dbReference>
<feature type="domain" description="PIN" evidence="1">
    <location>
        <begin position="58"/>
        <end position="186"/>
    </location>
</feature>
<dbReference type="Proteomes" id="UP000094565">
    <property type="component" value="Chromosome 1"/>
</dbReference>
<dbReference type="PANTHER" id="PTHR16161">
    <property type="entry name" value="TRANSCRIPTIONAL PROTEIN SWT1"/>
    <property type="match status" value="1"/>
</dbReference>
<dbReference type="SMART" id="SM00670">
    <property type="entry name" value="PINc"/>
    <property type="match status" value="1"/>
</dbReference>
<evidence type="ECO:0000313" key="3">
    <source>
        <dbReference type="Proteomes" id="UP000094565"/>
    </source>
</evidence>
<dbReference type="Pfam" id="PF21693">
    <property type="entry name" value="SWT1_3rd"/>
    <property type="match status" value="1"/>
</dbReference>
<keyword evidence="3" id="KW-1185">Reference proteome</keyword>
<protein>
    <submittedName>
        <fullName evidence="2">BA75_00289T0</fullName>
    </submittedName>
</protein>
<proteinExistence type="predicted"/>
<dbReference type="InterPro" id="IPR049014">
    <property type="entry name" value="SWT1_C"/>
</dbReference>
<dbReference type="Pfam" id="PF13638">
    <property type="entry name" value="PIN_4"/>
    <property type="match status" value="1"/>
</dbReference>
<dbReference type="InterPro" id="IPR052626">
    <property type="entry name" value="SWT1_Regulator"/>
</dbReference>
<evidence type="ECO:0000259" key="1">
    <source>
        <dbReference type="SMART" id="SM00670"/>
    </source>
</evidence>